<keyword evidence="1" id="KW-0175">Coiled coil</keyword>
<gene>
    <name evidence="3" type="ORF">G7Z17_g1690</name>
</gene>
<feature type="region of interest" description="Disordered" evidence="2">
    <location>
        <begin position="443"/>
        <end position="503"/>
    </location>
</feature>
<evidence type="ECO:0000313" key="4">
    <source>
        <dbReference type="Proteomes" id="UP000722485"/>
    </source>
</evidence>
<accession>A0A9P5LL34</accession>
<name>A0A9P5LL34_9HYPO</name>
<reference evidence="3" key="1">
    <citation type="submission" date="2020-03" db="EMBL/GenBank/DDBJ databases">
        <title>Draft Genome Sequence of Cylindrodendrum hubeiense.</title>
        <authorList>
            <person name="Buettner E."/>
            <person name="Kellner H."/>
        </authorList>
    </citation>
    <scope>NUCLEOTIDE SEQUENCE</scope>
    <source>
        <strain evidence="3">IHI 201604</strain>
    </source>
</reference>
<sequence length="1371" mass="150924">MASKPRAPSAQERFTVIVPMAVQALVITNEVTQTAAQFAPLIEPDYATLLQPRGLGAPVHDLMDSLDLSYWRMQARHSTRFVDLSTGNLRSGRTGVYLSWCLPRVYRGAITATDSALVDVGDVQGEGKKQWESRKARAGFKCETKPVETSGTQTSDENSLQFRSAPDRWIVVRQVRSKPELAKYVLVESNCIRTIDDAEMPDDVEAETCPAMDPEKPLDEQWTLRMGRSSLLTKKNLEDAQTRKYREPFNAFEMGHEFFADYAPHNMGSFSYFDDLAGIENESVNYLVVGYHSSANDSDPLTFVDGEKLLPVESGESDETGFMSNKELLDALHLTMDNQSPMRADFLQALASPANRTPTHGAIRNVRWNRAGTGSMRWPAASLQQDMYAETPIAIGTHMLDALAAYIHIALDPMDTNSANAQSVLAQLIPRVLAQGDDADSLRRAAEDAASQSFLERSEGTAWRLPKNETEDSPHMFDPTGSERKGPEPEKATAGERGAKKRAQEEHIEMLTPLNEGQLMLDTCARESAQLMQRLFGCWWNASGLGSLPLKSQDFMKQRIKAEAKQIQSRLQNLSTIIESTKTTVDKLKTEIEVLIGGGKKLEAIPTAPYGLHQDPTILVAGAKSGWPSDFNGVLPVRLAADISPKPSEATAIETWLNDILPDISEPVATLLREFELPSLSVQQNPYIAMEDMDNTQGWFPLFLEWELEYYHVPFAKWSFEADMKTGRWRYVIPSGDEGEQSLLEDQSVGQDMRVLKGRTVFLPEPGKTLRARLEQLFAKSPAKNENGEQKREELLEKVAGFEFFSAPLAGLSSHLTTLCQGHHPRPKADEAIRKILWIEKETMELLVNSPSSAQELAPYGYTTPLPLSHTSAFSPFKPVTHGQARFIKFAIVDKFGQVVSGLQLGPTGDGAMYPSISPSLACGVIPTCKGEPEDKYWPNTAVQAEDDKNGHGLCQFFQIPPRINQRARLNAHFLMPLSDADVAKAAADKPITRKVAGEWDPPVWAWLLPNFQSHGIQVYDASGDFVVEIVLVDSTTSVKVSDGPRNVMALPPATGRLPSLLKAMRQYDFSLRLFNMLAGASDSMLSSGADFDTALPAALGRPFCVADVGVSIELSAPPLTDASLLSSQSQELKLLDYEFSVALGNHTAAFDGLVGTFAAYGEIDKVATAFDRDAVQLNSTSSGTATIFRPADEHPQPLRVKPYFLSGTLSDIATRHRERLAPISVIMDPKMPIHAYSGSLFPVAELSLPRWPMDTALRSMRAFFASGPMLVPAMHALPDFQALPMDPDGKNPELGIQMPLGGGEGINAWRWLQPRLETVRGENGKQTGEKTTWSDVAIRPLDVRMNIDASVGSELVEGYVLVKGAMASKE</sequence>
<proteinExistence type="predicted"/>
<keyword evidence="4" id="KW-1185">Reference proteome</keyword>
<protein>
    <submittedName>
        <fullName evidence="3">Uncharacterized protein</fullName>
    </submittedName>
</protein>
<dbReference type="Proteomes" id="UP000722485">
    <property type="component" value="Unassembled WGS sequence"/>
</dbReference>
<feature type="compositionally biased region" description="Basic and acidic residues" evidence="2">
    <location>
        <begin position="466"/>
        <end position="503"/>
    </location>
</feature>
<evidence type="ECO:0000313" key="3">
    <source>
        <dbReference type="EMBL" id="KAF7556018.1"/>
    </source>
</evidence>
<dbReference type="OrthoDB" id="2992173at2759"/>
<feature type="coiled-coil region" evidence="1">
    <location>
        <begin position="557"/>
        <end position="591"/>
    </location>
</feature>
<evidence type="ECO:0000256" key="1">
    <source>
        <dbReference type="SAM" id="Coils"/>
    </source>
</evidence>
<evidence type="ECO:0000256" key="2">
    <source>
        <dbReference type="SAM" id="MobiDB-lite"/>
    </source>
</evidence>
<comment type="caution">
    <text evidence="3">The sequence shown here is derived from an EMBL/GenBank/DDBJ whole genome shotgun (WGS) entry which is preliminary data.</text>
</comment>
<dbReference type="EMBL" id="JAANBB010000015">
    <property type="protein sequence ID" value="KAF7556018.1"/>
    <property type="molecule type" value="Genomic_DNA"/>
</dbReference>
<organism evidence="3 4">
    <name type="scientific">Cylindrodendrum hubeiense</name>
    <dbReference type="NCBI Taxonomy" id="595255"/>
    <lineage>
        <taxon>Eukaryota</taxon>
        <taxon>Fungi</taxon>
        <taxon>Dikarya</taxon>
        <taxon>Ascomycota</taxon>
        <taxon>Pezizomycotina</taxon>
        <taxon>Sordariomycetes</taxon>
        <taxon>Hypocreomycetidae</taxon>
        <taxon>Hypocreales</taxon>
        <taxon>Nectriaceae</taxon>
        <taxon>Cylindrodendrum</taxon>
    </lineage>
</organism>